<evidence type="ECO:0000313" key="3">
    <source>
        <dbReference type="Proteomes" id="UP000694546"/>
    </source>
</evidence>
<evidence type="ECO:0000313" key="2">
    <source>
        <dbReference type="Ensembl" id="ENSGMOP00000067531.1"/>
    </source>
</evidence>
<feature type="coiled-coil region" evidence="1">
    <location>
        <begin position="213"/>
        <end position="269"/>
    </location>
</feature>
<dbReference type="KEGG" id="gmh:115546457"/>
<dbReference type="GeneTree" id="ENSGT00940000171777"/>
<dbReference type="Ensembl" id="ENSGMOT00000070526.1">
    <property type="protein sequence ID" value="ENSGMOP00000067531.1"/>
    <property type="gene ID" value="ENSGMOG00000026436.1"/>
</dbReference>
<dbReference type="AlphaFoldDB" id="A0A8C5CX44"/>
<dbReference type="RefSeq" id="XP_030215800.1">
    <property type="nucleotide sequence ID" value="XM_030359940.1"/>
</dbReference>
<name>A0A8C5CX44_GADMO</name>
<reference evidence="2" key="1">
    <citation type="submission" date="2025-05" db="UniProtKB">
        <authorList>
            <consortium name="Ensembl"/>
        </authorList>
    </citation>
    <scope>IDENTIFICATION</scope>
</reference>
<proteinExistence type="predicted"/>
<dbReference type="Proteomes" id="UP000694546">
    <property type="component" value="Chromosome 7"/>
</dbReference>
<keyword evidence="3" id="KW-1185">Reference proteome</keyword>
<sequence>MTSLACATASCLTPLTSLTSGTSARMSQVFSIPSGKELPRTPPMGQVKKELVVTSDESPLTGTTMATPPREYLCGAELDESPSRRLRINSTVCPATVSSRDPISMIRGMDGYQLTQADKDFIERKNEERLLKTLEGEQAELDEALRREAMALGLALARQEKVLEELKKFPPCGKMVTLARLFLGQELPDSEVDLMNSRTLLTLVKEPAVRSAISKQKSALVILEDSIRKKEEKAKEDQEKRIQEKKHEIKGLMIQMAGLQSELTQEKEKCATIDAMAAAPPPVQIKMKPAAPRSVKIKIKAVAPLPVKMEAAVKQEAVTSRPLRKSSTTRAAAANLALKTSASVTKIPKNAAGGGTWRKTPGSAAVALLPATTAVVSELSGSLRRSKRIASKK</sequence>
<evidence type="ECO:0000256" key="1">
    <source>
        <dbReference type="SAM" id="Coils"/>
    </source>
</evidence>
<dbReference type="OrthoDB" id="8964991at2759"/>
<accession>A0A8C5BBR8</accession>
<gene>
    <name evidence="2" type="primary">LOC115546457</name>
</gene>
<dbReference type="OMA" id="CENMEAG"/>
<dbReference type="Ensembl" id="ENSGMOT00000055756.1">
    <property type="protein sequence ID" value="ENSGMOP00000043714.1"/>
    <property type="gene ID" value="ENSGMOG00000026436.1"/>
</dbReference>
<protein>
    <submittedName>
        <fullName evidence="2">Uncharacterized LOC115546457</fullName>
    </submittedName>
</protein>
<dbReference type="GeneID" id="115546457"/>
<keyword evidence="1" id="KW-0175">Coiled coil</keyword>
<accession>A0A8C5CX44</accession>
<organism evidence="2 3">
    <name type="scientific">Gadus morhua</name>
    <name type="common">Atlantic cod</name>
    <dbReference type="NCBI Taxonomy" id="8049"/>
    <lineage>
        <taxon>Eukaryota</taxon>
        <taxon>Metazoa</taxon>
        <taxon>Chordata</taxon>
        <taxon>Craniata</taxon>
        <taxon>Vertebrata</taxon>
        <taxon>Euteleostomi</taxon>
        <taxon>Actinopterygii</taxon>
        <taxon>Neopterygii</taxon>
        <taxon>Teleostei</taxon>
        <taxon>Neoteleostei</taxon>
        <taxon>Acanthomorphata</taxon>
        <taxon>Zeiogadaria</taxon>
        <taxon>Gadariae</taxon>
        <taxon>Gadiformes</taxon>
        <taxon>Gadoidei</taxon>
        <taxon>Gadidae</taxon>
        <taxon>Gadus</taxon>
    </lineage>
</organism>